<dbReference type="GO" id="GO:0006896">
    <property type="term" value="P:Golgi to vacuole transport"/>
    <property type="evidence" value="ECO:0007669"/>
    <property type="project" value="TreeGrafter"/>
</dbReference>
<dbReference type="GO" id="GO:0006886">
    <property type="term" value="P:intracellular protein transport"/>
    <property type="evidence" value="ECO:0007669"/>
    <property type="project" value="TreeGrafter"/>
</dbReference>
<keyword evidence="3" id="KW-0472">Membrane</keyword>
<dbReference type="SMART" id="SM00503">
    <property type="entry name" value="SynN"/>
    <property type="match status" value="1"/>
</dbReference>
<evidence type="ECO:0000256" key="2">
    <source>
        <dbReference type="SAM" id="MobiDB-lite"/>
    </source>
</evidence>
<sequence>MIGGRRGVPSLLNALWGLGTVVPATATTGQLQAAPSASAVAPTLRRSISCILPNRSPARRIRHPPSCAAPRPSRLDNPEARIHQTSSQNHPDRGQRPAAMSYDQLSSLESGSRRGGYTDDPAFQDLQYELKGKLQSLLSGNRKLANDVNVLGTKKDTPRLRERVHSSMEKSRELCREIGEGVKRLQSWDELSKQQKYEQTKVSSDFQAALQEFQGLQRKALEKEKASVSAARAAHDAEAGHAGGQGAPLEQLQQQQQLSQMAPQDEVDFQESLIIEREEEIRNIEQGVGDLNVLFRQVAQIVDEQDVGIRTIADNVENVQDNTRQADIETRQAARYQKAARNKSCCLLLILAVILTIVILAIVLG</sequence>
<evidence type="ECO:0000256" key="3">
    <source>
        <dbReference type="SAM" id="Phobius"/>
    </source>
</evidence>
<dbReference type="GO" id="GO:0000149">
    <property type="term" value="F:SNARE binding"/>
    <property type="evidence" value="ECO:0007669"/>
    <property type="project" value="TreeGrafter"/>
</dbReference>
<dbReference type="CDD" id="cd15840">
    <property type="entry name" value="SNARE_Qa"/>
    <property type="match status" value="1"/>
</dbReference>
<keyword evidence="3" id="KW-0812">Transmembrane</keyword>
<evidence type="ECO:0000259" key="5">
    <source>
        <dbReference type="PROSITE" id="PS50192"/>
    </source>
</evidence>
<dbReference type="GO" id="GO:0005484">
    <property type="term" value="F:SNAP receptor activity"/>
    <property type="evidence" value="ECO:0007669"/>
    <property type="project" value="TreeGrafter"/>
</dbReference>
<dbReference type="FunFam" id="1.20.5.110:FF:000059">
    <property type="entry name" value="Related to syntaxin 12"/>
    <property type="match status" value="1"/>
</dbReference>
<evidence type="ECO:0000256" key="4">
    <source>
        <dbReference type="SAM" id="SignalP"/>
    </source>
</evidence>
<evidence type="ECO:0000256" key="1">
    <source>
        <dbReference type="ARBA" id="ARBA00009063"/>
    </source>
</evidence>
<dbReference type="AlphaFoldDB" id="A0A2U3DYJ6"/>
<keyword evidence="4" id="KW-0732">Signal</keyword>
<feature type="transmembrane region" description="Helical" evidence="3">
    <location>
        <begin position="345"/>
        <end position="364"/>
    </location>
</feature>
<feature type="region of interest" description="Disordered" evidence="2">
    <location>
        <begin position="55"/>
        <end position="77"/>
    </location>
</feature>
<dbReference type="InterPro" id="IPR010989">
    <property type="entry name" value="SNARE"/>
</dbReference>
<dbReference type="InterPro" id="IPR006011">
    <property type="entry name" value="Syntaxin_N"/>
</dbReference>
<comment type="similarity">
    <text evidence="1">Belongs to the syntaxin family.</text>
</comment>
<keyword evidence="3" id="KW-1133">Transmembrane helix</keyword>
<dbReference type="EMBL" id="LCWV01000019">
    <property type="protein sequence ID" value="PWI67328.1"/>
    <property type="molecule type" value="Genomic_DNA"/>
</dbReference>
<dbReference type="SMART" id="SM00397">
    <property type="entry name" value="t_SNARE"/>
    <property type="match status" value="1"/>
</dbReference>
<dbReference type="Gene3D" id="1.20.5.110">
    <property type="match status" value="1"/>
</dbReference>
<dbReference type="Pfam" id="PF05739">
    <property type="entry name" value="SNARE"/>
    <property type="match status" value="1"/>
</dbReference>
<dbReference type="InterPro" id="IPR045242">
    <property type="entry name" value="Syntaxin"/>
</dbReference>
<dbReference type="InterPro" id="IPR000727">
    <property type="entry name" value="T_SNARE_dom"/>
</dbReference>
<dbReference type="SUPFAM" id="SSF47661">
    <property type="entry name" value="t-snare proteins"/>
    <property type="match status" value="1"/>
</dbReference>
<proteinExistence type="inferred from homology"/>
<dbReference type="GO" id="GO:0012505">
    <property type="term" value="C:endomembrane system"/>
    <property type="evidence" value="ECO:0007669"/>
    <property type="project" value="TreeGrafter"/>
</dbReference>
<comment type="caution">
    <text evidence="6">The sequence shown here is derived from an EMBL/GenBank/DDBJ whole genome shotgun (WGS) entry which is preliminary data.</text>
</comment>
<dbReference type="Proteomes" id="UP000245956">
    <property type="component" value="Unassembled WGS sequence"/>
</dbReference>
<dbReference type="Pfam" id="PF14523">
    <property type="entry name" value="Syntaxin_2"/>
    <property type="match status" value="1"/>
</dbReference>
<feature type="chain" id="PRO_5015706066" description="t-SNARE coiled-coil homology domain-containing protein" evidence="4">
    <location>
        <begin position="27"/>
        <end position="365"/>
    </location>
</feature>
<dbReference type="GO" id="GO:0006906">
    <property type="term" value="P:vesicle fusion"/>
    <property type="evidence" value="ECO:0007669"/>
    <property type="project" value="TreeGrafter"/>
</dbReference>
<protein>
    <recommendedName>
        <fullName evidence="5">t-SNARE coiled-coil homology domain-containing protein</fullName>
    </recommendedName>
</protein>
<accession>A0A2U3DYJ6</accession>
<gene>
    <name evidence="6" type="ORF">PCL_03096</name>
</gene>
<dbReference type="PANTHER" id="PTHR19957">
    <property type="entry name" value="SYNTAXIN"/>
    <property type="match status" value="1"/>
</dbReference>
<feature type="signal peptide" evidence="4">
    <location>
        <begin position="1"/>
        <end position="26"/>
    </location>
</feature>
<dbReference type="Gene3D" id="1.20.58.70">
    <property type="match status" value="1"/>
</dbReference>
<dbReference type="PANTHER" id="PTHR19957:SF38">
    <property type="entry name" value="LD27581P"/>
    <property type="match status" value="1"/>
</dbReference>
<dbReference type="GO" id="GO:0031201">
    <property type="term" value="C:SNARE complex"/>
    <property type="evidence" value="ECO:0007669"/>
    <property type="project" value="TreeGrafter"/>
</dbReference>
<organism evidence="6 7">
    <name type="scientific">Purpureocillium lilacinum</name>
    <name type="common">Paecilomyces lilacinus</name>
    <dbReference type="NCBI Taxonomy" id="33203"/>
    <lineage>
        <taxon>Eukaryota</taxon>
        <taxon>Fungi</taxon>
        <taxon>Dikarya</taxon>
        <taxon>Ascomycota</taxon>
        <taxon>Pezizomycotina</taxon>
        <taxon>Sordariomycetes</taxon>
        <taxon>Hypocreomycetidae</taxon>
        <taxon>Hypocreales</taxon>
        <taxon>Ophiocordycipitaceae</taxon>
        <taxon>Purpureocillium</taxon>
    </lineage>
</organism>
<feature type="domain" description="T-SNARE coiled-coil homology" evidence="5">
    <location>
        <begin position="271"/>
        <end position="333"/>
    </location>
</feature>
<evidence type="ECO:0000313" key="6">
    <source>
        <dbReference type="EMBL" id="PWI67328.1"/>
    </source>
</evidence>
<name>A0A2U3DYJ6_PURLI</name>
<evidence type="ECO:0000313" key="7">
    <source>
        <dbReference type="Proteomes" id="UP000245956"/>
    </source>
</evidence>
<reference evidence="6 7" key="1">
    <citation type="journal article" date="2016" name="Front. Microbiol.">
        <title>Genome and transcriptome sequences reveal the specific parasitism of the nematophagous Purpureocillium lilacinum 36-1.</title>
        <authorList>
            <person name="Xie J."/>
            <person name="Li S."/>
            <person name="Mo C."/>
            <person name="Xiao X."/>
            <person name="Peng D."/>
            <person name="Wang G."/>
            <person name="Xiao Y."/>
        </authorList>
    </citation>
    <scope>NUCLEOTIDE SEQUENCE [LARGE SCALE GENOMIC DNA]</scope>
    <source>
        <strain evidence="6 7">36-1</strain>
    </source>
</reference>
<dbReference type="PROSITE" id="PS50192">
    <property type="entry name" value="T_SNARE"/>
    <property type="match status" value="1"/>
</dbReference>
<dbReference type="GO" id="GO:0048278">
    <property type="term" value="P:vesicle docking"/>
    <property type="evidence" value="ECO:0007669"/>
    <property type="project" value="TreeGrafter"/>
</dbReference>